<dbReference type="PANTHER" id="PTHR43798">
    <property type="entry name" value="MONOACYLGLYCEROL LIPASE"/>
    <property type="match status" value="1"/>
</dbReference>
<accession>A0ABD0T6S5</accession>
<evidence type="ECO:0000313" key="6">
    <source>
        <dbReference type="Proteomes" id="UP001549920"/>
    </source>
</evidence>
<dbReference type="EMBL" id="JBEUOH010000009">
    <property type="protein sequence ID" value="KAL0883380.1"/>
    <property type="molecule type" value="Genomic_DNA"/>
</dbReference>
<dbReference type="PANTHER" id="PTHR43798:SF14">
    <property type="entry name" value="SERINE HYDROLASE-LIKE PROTEIN DDB_G0286239"/>
    <property type="match status" value="1"/>
</dbReference>
<evidence type="ECO:0000313" key="4">
    <source>
        <dbReference type="EMBL" id="KAL0839054.1"/>
    </source>
</evidence>
<evidence type="ECO:0000313" key="7">
    <source>
        <dbReference type="Proteomes" id="UP001549921"/>
    </source>
</evidence>
<comment type="similarity">
    <text evidence="1">Belongs to the AB hydrolase superfamily.</text>
</comment>
<dbReference type="Gene3D" id="3.40.50.1820">
    <property type="entry name" value="alpha/beta hydrolase"/>
    <property type="match status" value="1"/>
</dbReference>
<dbReference type="Proteomes" id="UP001549920">
    <property type="component" value="Unassembled WGS sequence"/>
</dbReference>
<sequence length="316" mass="36073">MGEPLTNGHQKEESLPAGIVVDEIEIPVPWGHVAGRWWGPRDKQPIIAIHGWQDNAGTWDNLIPQLPVTTSVLCIDLPGHGLSSHYPKGMLYYIFWDGIVLLRRIIKHFKWTNNVTLMGHSLGGALSFMYAASYPDEVDRIICIDIASPAVREPQNMVERTGWSVDKILSYEHLTEDKIPSYDYDEMIDIVCDAYRGSVSKENCKVLMKRGMAPTPAHMKKKGYYFKRDPRLKVSGLAMMSIETALEYASKVKCKVLNIRAIPGQKWERLDYYLDVIEKMKQNADVLFVEVEGTHHVQLEAPENILQLIEDFLEQY</sequence>
<dbReference type="InterPro" id="IPR029058">
    <property type="entry name" value="AB_hydrolase_fold"/>
</dbReference>
<organism evidence="4 7">
    <name type="scientific">Loxostege sticticalis</name>
    <name type="common">Beet webworm moth</name>
    <dbReference type="NCBI Taxonomy" id="481309"/>
    <lineage>
        <taxon>Eukaryota</taxon>
        <taxon>Metazoa</taxon>
        <taxon>Ecdysozoa</taxon>
        <taxon>Arthropoda</taxon>
        <taxon>Hexapoda</taxon>
        <taxon>Insecta</taxon>
        <taxon>Pterygota</taxon>
        <taxon>Neoptera</taxon>
        <taxon>Endopterygota</taxon>
        <taxon>Lepidoptera</taxon>
        <taxon>Glossata</taxon>
        <taxon>Ditrysia</taxon>
        <taxon>Pyraloidea</taxon>
        <taxon>Crambidae</taxon>
        <taxon>Pyraustinae</taxon>
        <taxon>Loxostege</taxon>
    </lineage>
</organism>
<feature type="domain" description="AB hydrolase-1" evidence="3">
    <location>
        <begin position="45"/>
        <end position="156"/>
    </location>
</feature>
<reference evidence="6 7" key="1">
    <citation type="submission" date="2024-06" db="EMBL/GenBank/DDBJ databases">
        <title>A chromosome-level genome assembly of beet webworm, Loxostege sticticalis.</title>
        <authorList>
            <person name="Zhang Y."/>
        </authorList>
    </citation>
    <scope>NUCLEOTIDE SEQUENCE [LARGE SCALE GENOMIC DNA]</scope>
    <source>
        <strain evidence="5">AQ026</strain>
        <strain evidence="4">AQ028</strain>
        <tissue evidence="4">Male pupae</tissue>
        <tissue evidence="5">Whole body</tissue>
    </source>
</reference>
<protein>
    <recommendedName>
        <fullName evidence="3">AB hydrolase-1 domain-containing protein</fullName>
    </recommendedName>
</protein>
<evidence type="ECO:0000256" key="2">
    <source>
        <dbReference type="ARBA" id="ARBA00022801"/>
    </source>
</evidence>
<dbReference type="SUPFAM" id="SSF53474">
    <property type="entry name" value="alpha/beta-Hydrolases"/>
    <property type="match status" value="1"/>
</dbReference>
<evidence type="ECO:0000259" key="3">
    <source>
        <dbReference type="Pfam" id="PF00561"/>
    </source>
</evidence>
<keyword evidence="6" id="KW-1185">Reference proteome</keyword>
<dbReference type="Pfam" id="PF00561">
    <property type="entry name" value="Abhydrolase_1"/>
    <property type="match status" value="1"/>
</dbReference>
<evidence type="ECO:0000313" key="5">
    <source>
        <dbReference type="EMBL" id="KAL0883380.1"/>
    </source>
</evidence>
<dbReference type="InterPro" id="IPR050266">
    <property type="entry name" value="AB_hydrolase_sf"/>
</dbReference>
<proteinExistence type="inferred from homology"/>
<keyword evidence="2" id="KW-0378">Hydrolase</keyword>
<dbReference type="EMBL" id="JBEDNZ010000009">
    <property type="protein sequence ID" value="KAL0839054.1"/>
    <property type="molecule type" value="Genomic_DNA"/>
</dbReference>
<gene>
    <name evidence="5" type="ORF">ABMA27_016778</name>
    <name evidence="4" type="ORF">ABMA28_017041</name>
</gene>
<dbReference type="GO" id="GO:0016787">
    <property type="term" value="F:hydrolase activity"/>
    <property type="evidence" value="ECO:0007669"/>
    <property type="project" value="UniProtKB-KW"/>
</dbReference>
<comment type="caution">
    <text evidence="4">The sequence shown here is derived from an EMBL/GenBank/DDBJ whole genome shotgun (WGS) entry which is preliminary data.</text>
</comment>
<dbReference type="InterPro" id="IPR000073">
    <property type="entry name" value="AB_hydrolase_1"/>
</dbReference>
<evidence type="ECO:0000256" key="1">
    <source>
        <dbReference type="ARBA" id="ARBA00008645"/>
    </source>
</evidence>
<dbReference type="AlphaFoldDB" id="A0ABD0T6S5"/>
<dbReference type="Proteomes" id="UP001549921">
    <property type="component" value="Unassembled WGS sequence"/>
</dbReference>
<name>A0ABD0T6S5_LOXSC</name>
<dbReference type="PRINTS" id="PR00111">
    <property type="entry name" value="ABHYDROLASE"/>
</dbReference>